<keyword evidence="4" id="KW-0732">Signal</keyword>
<evidence type="ECO:0000256" key="2">
    <source>
        <dbReference type="ARBA" id="ARBA00011901"/>
    </source>
</evidence>
<dbReference type="PANTHER" id="PTHR30404:SF0">
    <property type="entry name" value="N-ACETYLMURAMOYL-L-ALANINE AMIDASE AMIC"/>
    <property type="match status" value="1"/>
</dbReference>
<accession>A0ABU7M0C8</accession>
<protein>
    <recommendedName>
        <fullName evidence="2">N-acetylmuramoyl-L-alanine amidase</fullName>
        <ecNumber evidence="2">3.5.1.28</ecNumber>
    </recommendedName>
</protein>
<dbReference type="PANTHER" id="PTHR30404">
    <property type="entry name" value="N-ACETYLMURAMOYL-L-ALANINE AMIDASE"/>
    <property type="match status" value="1"/>
</dbReference>
<dbReference type="EMBL" id="JAZDRO010000004">
    <property type="protein sequence ID" value="MEE2567258.1"/>
    <property type="molecule type" value="Genomic_DNA"/>
</dbReference>
<feature type="chain" id="PRO_5046748188" description="N-acetylmuramoyl-L-alanine amidase" evidence="4">
    <location>
        <begin position="22"/>
        <end position="410"/>
    </location>
</feature>
<dbReference type="RefSeq" id="WP_330196816.1">
    <property type="nucleotide sequence ID" value="NZ_JAZDRO010000004.1"/>
</dbReference>
<sequence length="410" mass="44243">MGGRILTTVLALAALAGTAGAQSAPEVRNVRFGVDGDTTRIVIETATATEFNAFTLADPSARLVLELPQSVWAVAALATGEGRGHGLVETFRFFDSSADASRMVFELSDTARVVEQFPLPPETDGGNHRFVVDVRRADRSEISDQAGFPEPQGLTALISTRADATYAEPERERRVVVLDAGHGGHDPGASGRSGTREATVNLEAALELRRQLEATGRYEVILTRSDDTYLTLEQRVRIASAARADLFISLHADSAGPNSTARGASVYTLSDHGAGRARQRALQSTDWILENAPPRRAEVNNILVSLALREKRNQSAVFAEMLLPALEQVGPVVSNPHRQRGFYVLLDSQTPAVLVEMGFLTNGDDERNLNSASFRNRLMSQVAATVDAYFARMEEPSSGPERHASLSPAP</sequence>
<evidence type="ECO:0000256" key="3">
    <source>
        <dbReference type="ARBA" id="ARBA00022801"/>
    </source>
</evidence>
<evidence type="ECO:0000313" key="6">
    <source>
        <dbReference type="EMBL" id="MEE2567258.1"/>
    </source>
</evidence>
<reference evidence="6 7" key="1">
    <citation type="submission" date="2024-01" db="EMBL/GenBank/DDBJ databases">
        <title>Hyphobacterium bacterium isolated from marine sediment.</title>
        <authorList>
            <person name="Zhao S."/>
        </authorList>
    </citation>
    <scope>NUCLEOTIDE SEQUENCE [LARGE SCALE GENOMIC DNA]</scope>
    <source>
        <strain evidence="6 7">Y60-23</strain>
    </source>
</reference>
<keyword evidence="7" id="KW-1185">Reference proteome</keyword>
<dbReference type="GO" id="GO:0008745">
    <property type="term" value="F:N-acetylmuramoyl-L-alanine amidase activity"/>
    <property type="evidence" value="ECO:0007669"/>
    <property type="project" value="UniProtKB-EC"/>
</dbReference>
<dbReference type="Gene3D" id="3.40.630.40">
    <property type="entry name" value="Zn-dependent exopeptidases"/>
    <property type="match status" value="1"/>
</dbReference>
<dbReference type="Gene3D" id="2.60.40.3500">
    <property type="match status" value="1"/>
</dbReference>
<proteinExistence type="predicted"/>
<dbReference type="SMART" id="SM00646">
    <property type="entry name" value="Ami_3"/>
    <property type="match status" value="1"/>
</dbReference>
<dbReference type="CDD" id="cd02696">
    <property type="entry name" value="MurNAc-LAA"/>
    <property type="match status" value="1"/>
</dbReference>
<dbReference type="InterPro" id="IPR002508">
    <property type="entry name" value="MurNAc-LAA_cat"/>
</dbReference>
<evidence type="ECO:0000256" key="1">
    <source>
        <dbReference type="ARBA" id="ARBA00001561"/>
    </source>
</evidence>
<dbReference type="SUPFAM" id="SSF53187">
    <property type="entry name" value="Zn-dependent exopeptidases"/>
    <property type="match status" value="1"/>
</dbReference>
<dbReference type="Proteomes" id="UP001310692">
    <property type="component" value="Unassembled WGS sequence"/>
</dbReference>
<comment type="caution">
    <text evidence="6">The sequence shown here is derived from an EMBL/GenBank/DDBJ whole genome shotgun (WGS) entry which is preliminary data.</text>
</comment>
<feature type="domain" description="MurNAc-LAA" evidence="5">
    <location>
        <begin position="236"/>
        <end position="387"/>
    </location>
</feature>
<keyword evidence="3 6" id="KW-0378">Hydrolase</keyword>
<evidence type="ECO:0000313" key="7">
    <source>
        <dbReference type="Proteomes" id="UP001310692"/>
    </source>
</evidence>
<dbReference type="EC" id="3.5.1.28" evidence="2"/>
<evidence type="ECO:0000259" key="5">
    <source>
        <dbReference type="SMART" id="SM00646"/>
    </source>
</evidence>
<feature type="signal peptide" evidence="4">
    <location>
        <begin position="1"/>
        <end position="21"/>
    </location>
</feature>
<comment type="catalytic activity">
    <reaction evidence="1">
        <text>Hydrolyzes the link between N-acetylmuramoyl residues and L-amino acid residues in certain cell-wall glycopeptides.</text>
        <dbReference type="EC" id="3.5.1.28"/>
    </reaction>
</comment>
<dbReference type="Pfam" id="PF01520">
    <property type="entry name" value="Amidase_3"/>
    <property type="match status" value="1"/>
</dbReference>
<gene>
    <name evidence="6" type="ORF">V0U35_11275</name>
</gene>
<evidence type="ECO:0000256" key="4">
    <source>
        <dbReference type="SAM" id="SignalP"/>
    </source>
</evidence>
<dbReference type="InterPro" id="IPR050695">
    <property type="entry name" value="N-acetylmuramoyl_amidase_3"/>
</dbReference>
<name>A0ABU7M0C8_9PROT</name>
<organism evidence="6 7">
    <name type="scientific">Hyphobacterium marinum</name>
    <dbReference type="NCBI Taxonomy" id="3116574"/>
    <lineage>
        <taxon>Bacteria</taxon>
        <taxon>Pseudomonadati</taxon>
        <taxon>Pseudomonadota</taxon>
        <taxon>Alphaproteobacteria</taxon>
        <taxon>Maricaulales</taxon>
        <taxon>Maricaulaceae</taxon>
        <taxon>Hyphobacterium</taxon>
    </lineage>
</organism>